<reference evidence="5 6" key="1">
    <citation type="submission" date="2024-03" db="EMBL/GenBank/DDBJ databases">
        <title>The Acrasis kona genome and developmental transcriptomes reveal deep origins of eukaryotic multicellular pathways.</title>
        <authorList>
            <person name="Sheikh S."/>
            <person name="Fu C.-J."/>
            <person name="Brown M.W."/>
            <person name="Baldauf S.L."/>
        </authorList>
    </citation>
    <scope>NUCLEOTIDE SEQUENCE [LARGE SCALE GENOMIC DNA]</scope>
    <source>
        <strain evidence="5 6">ATCC MYA-3509</strain>
    </source>
</reference>
<accession>A0AAW2Z776</accession>
<dbReference type="CDD" id="cd05682">
    <property type="entry name" value="M20_dipept_dapE"/>
    <property type="match status" value="1"/>
</dbReference>
<evidence type="ECO:0000256" key="1">
    <source>
        <dbReference type="ARBA" id="ARBA00022670"/>
    </source>
</evidence>
<dbReference type="GO" id="GO:0008233">
    <property type="term" value="F:peptidase activity"/>
    <property type="evidence" value="ECO:0007669"/>
    <property type="project" value="UniProtKB-KW"/>
</dbReference>
<organism evidence="5 6">
    <name type="scientific">Acrasis kona</name>
    <dbReference type="NCBI Taxonomy" id="1008807"/>
    <lineage>
        <taxon>Eukaryota</taxon>
        <taxon>Discoba</taxon>
        <taxon>Heterolobosea</taxon>
        <taxon>Tetramitia</taxon>
        <taxon>Eutetramitia</taxon>
        <taxon>Acrasidae</taxon>
        <taxon>Acrasis</taxon>
    </lineage>
</organism>
<dbReference type="Proteomes" id="UP001431209">
    <property type="component" value="Unassembled WGS sequence"/>
</dbReference>
<dbReference type="Gene3D" id="3.30.70.360">
    <property type="match status" value="1"/>
</dbReference>
<evidence type="ECO:0000256" key="2">
    <source>
        <dbReference type="ARBA" id="ARBA00022723"/>
    </source>
</evidence>
<dbReference type="InterPro" id="IPR011650">
    <property type="entry name" value="Peptidase_M20_dimer"/>
</dbReference>
<dbReference type="SUPFAM" id="SSF53187">
    <property type="entry name" value="Zn-dependent exopeptidases"/>
    <property type="match status" value="1"/>
</dbReference>
<keyword evidence="2" id="KW-0479">Metal-binding</keyword>
<dbReference type="EMBL" id="JAOPGA020001095">
    <property type="protein sequence ID" value="KAL0484996.1"/>
    <property type="molecule type" value="Genomic_DNA"/>
</dbReference>
<evidence type="ECO:0000256" key="3">
    <source>
        <dbReference type="ARBA" id="ARBA00022801"/>
    </source>
</evidence>
<dbReference type="PANTHER" id="PTHR43270">
    <property type="entry name" value="BETA-ALA-HIS DIPEPTIDASE"/>
    <property type="match status" value="1"/>
</dbReference>
<dbReference type="GO" id="GO:0046872">
    <property type="term" value="F:metal ion binding"/>
    <property type="evidence" value="ECO:0007669"/>
    <property type="project" value="UniProtKB-KW"/>
</dbReference>
<dbReference type="Pfam" id="PF01546">
    <property type="entry name" value="Peptidase_M20"/>
    <property type="match status" value="1"/>
</dbReference>
<dbReference type="AlphaFoldDB" id="A0AAW2Z776"/>
<dbReference type="InterPro" id="IPR051458">
    <property type="entry name" value="Cyt/Met_Dipeptidase"/>
</dbReference>
<sequence length="479" mass="52315">MATKVDQKRVEELVNNEFEKTIIKCLEDYIRIENLSPSYDSQYAENGKQEEAVDLLVRWVNDQNVPGLKLETLCAPGKTPVIFIEFDATKEGAPTVLLYGHMDKQPPFTGWDEGLGPYKPVIRKGEDGDSYLYGRGGADDGYAIFAAVTAVKALKDQNIPHGRIVILIEGSEESGSPDLPYYIEKLSDRIGTPSLVVCLDSGAGNYKQLWITTSLRGVIVGDIDVSLITEGVHSGSASGVVADSFRVARQLLSRIEDEKTGEILIKDLHVEIPPQRLEQVKVTAEVLGAEFVASYPLNKNTLPVESNLPELMLNRTWRPTLTVVGASGLPDAKIAGNVLRPNTKLRLSFRLPPSLEVKKAEQAIKEALTKDIPYNAKVEVNLDHGGAGWDAPATVDWVEKAVQGASNRYYGKPAVYQGEGGSIPFMGMLGKKFPKAQFVITGVLGPKSNAHGPNECINLDYTKKLNCCIVDILADHAEN</sequence>
<dbReference type="PANTHER" id="PTHR43270:SF4">
    <property type="entry name" value="CARNOSINE DIPEPTIDASE 2, ISOFORM A"/>
    <property type="match status" value="1"/>
</dbReference>
<keyword evidence="1" id="KW-0645">Protease</keyword>
<name>A0AAW2Z776_9EUKA</name>
<evidence type="ECO:0000259" key="4">
    <source>
        <dbReference type="Pfam" id="PF07687"/>
    </source>
</evidence>
<protein>
    <submittedName>
        <fullName evidence="5">Cys-Gly metallodipeptidase</fullName>
    </submittedName>
</protein>
<feature type="domain" description="Peptidase M20 dimerisation" evidence="4">
    <location>
        <begin position="230"/>
        <end position="371"/>
    </location>
</feature>
<dbReference type="Gene3D" id="3.40.630.10">
    <property type="entry name" value="Zn peptidases"/>
    <property type="match status" value="1"/>
</dbReference>
<comment type="caution">
    <text evidence="5">The sequence shown here is derived from an EMBL/GenBank/DDBJ whole genome shotgun (WGS) entry which is preliminary data.</text>
</comment>
<dbReference type="Pfam" id="PF07687">
    <property type="entry name" value="M20_dimer"/>
    <property type="match status" value="1"/>
</dbReference>
<proteinExistence type="predicted"/>
<evidence type="ECO:0000313" key="5">
    <source>
        <dbReference type="EMBL" id="KAL0484996.1"/>
    </source>
</evidence>
<gene>
    <name evidence="5" type="ORF">AKO1_003799</name>
</gene>
<evidence type="ECO:0000313" key="6">
    <source>
        <dbReference type="Proteomes" id="UP001431209"/>
    </source>
</evidence>
<dbReference type="GO" id="GO:0006508">
    <property type="term" value="P:proteolysis"/>
    <property type="evidence" value="ECO:0007669"/>
    <property type="project" value="UniProtKB-KW"/>
</dbReference>
<keyword evidence="6" id="KW-1185">Reference proteome</keyword>
<dbReference type="InterPro" id="IPR002933">
    <property type="entry name" value="Peptidase_M20"/>
</dbReference>
<keyword evidence="3" id="KW-0378">Hydrolase</keyword>